<dbReference type="InterPro" id="IPR032906">
    <property type="entry name" value="LapA"/>
</dbReference>
<keyword evidence="1 5" id="KW-1003">Cell membrane</keyword>
<comment type="caution">
    <text evidence="5">Lacks conserved residue(s) required for the propagation of feature annotation.</text>
</comment>
<sequence length="85" mass="9387">MKAILTLLIAVMVFIIALALGAQNDQLVSVNYLIAQSELRLSSLMAVCFFFGVIVMAVFSTLLAMRSKWKALRQSHKTSHADKDS</sequence>
<accession>A0A2S2E2Z5</accession>
<dbReference type="RefSeq" id="WP_109339642.1">
    <property type="nucleotide sequence ID" value="NZ_CP029347.1"/>
</dbReference>
<dbReference type="AlphaFoldDB" id="A0A2S2E2Z5"/>
<keyword evidence="2 5" id="KW-0812">Transmembrane</keyword>
<evidence type="ECO:0000256" key="4">
    <source>
        <dbReference type="ARBA" id="ARBA00023136"/>
    </source>
</evidence>
<feature type="domain" description="Lipopolysaccharide assembly protein A" evidence="6">
    <location>
        <begin position="23"/>
        <end position="83"/>
    </location>
</feature>
<protein>
    <recommendedName>
        <fullName evidence="5">Probable lipopolysaccharide assembly protein A</fullName>
    </recommendedName>
</protein>
<dbReference type="GO" id="GO:0005886">
    <property type="term" value="C:plasma membrane"/>
    <property type="evidence" value="ECO:0007669"/>
    <property type="project" value="UniProtKB-SubCell"/>
</dbReference>
<comment type="similarity">
    <text evidence="5">Belongs to the LapA family.</text>
</comment>
<feature type="transmembrane region" description="Helical" evidence="5">
    <location>
        <begin position="43"/>
        <end position="65"/>
    </location>
</feature>
<evidence type="ECO:0000256" key="5">
    <source>
        <dbReference type="HAMAP-Rule" id="MF_01948"/>
    </source>
</evidence>
<comment type="function">
    <text evidence="5">Involved in the assembly of lipopolysaccharide (LPS).</text>
</comment>
<evidence type="ECO:0000256" key="2">
    <source>
        <dbReference type="ARBA" id="ARBA00022692"/>
    </source>
</evidence>
<dbReference type="InterPro" id="IPR010445">
    <property type="entry name" value="LapA_dom"/>
</dbReference>
<dbReference type="Proteomes" id="UP000245728">
    <property type="component" value="Chromosome"/>
</dbReference>
<dbReference type="Pfam" id="PF06305">
    <property type="entry name" value="LapA_dom"/>
    <property type="match status" value="1"/>
</dbReference>
<keyword evidence="3 5" id="KW-1133">Transmembrane helix</keyword>
<keyword evidence="5" id="KW-0997">Cell inner membrane</keyword>
<dbReference type="EMBL" id="CP029347">
    <property type="protein sequence ID" value="AWL12036.1"/>
    <property type="molecule type" value="Genomic_DNA"/>
</dbReference>
<name>A0A2S2E2Z5_9ALTE</name>
<evidence type="ECO:0000313" key="8">
    <source>
        <dbReference type="Proteomes" id="UP000245728"/>
    </source>
</evidence>
<dbReference type="HAMAP" id="MF_01948">
    <property type="entry name" value="LPS_assembly_LapA"/>
    <property type="match status" value="1"/>
</dbReference>
<keyword evidence="8" id="KW-1185">Reference proteome</keyword>
<dbReference type="KEGG" id="salh:HMF8227_01562"/>
<keyword evidence="4 5" id="KW-0472">Membrane</keyword>
<evidence type="ECO:0000256" key="1">
    <source>
        <dbReference type="ARBA" id="ARBA00022475"/>
    </source>
</evidence>
<organism evidence="7 8">
    <name type="scientific">Saliniradius amylolyticus</name>
    <dbReference type="NCBI Taxonomy" id="2183582"/>
    <lineage>
        <taxon>Bacteria</taxon>
        <taxon>Pseudomonadati</taxon>
        <taxon>Pseudomonadota</taxon>
        <taxon>Gammaproteobacteria</taxon>
        <taxon>Alteromonadales</taxon>
        <taxon>Alteromonadaceae</taxon>
        <taxon>Saliniradius</taxon>
    </lineage>
</organism>
<evidence type="ECO:0000259" key="6">
    <source>
        <dbReference type="Pfam" id="PF06305"/>
    </source>
</evidence>
<proteinExistence type="inferred from homology"/>
<evidence type="ECO:0000256" key="3">
    <source>
        <dbReference type="ARBA" id="ARBA00022989"/>
    </source>
</evidence>
<gene>
    <name evidence="5" type="primary">lapA</name>
    <name evidence="7" type="ORF">HMF8227_01562</name>
</gene>
<comment type="subcellular location">
    <subcellularLocation>
        <location evidence="5">Cell inner membrane</location>
        <topology evidence="5">Single-pass membrane protein</topology>
    </subcellularLocation>
</comment>
<dbReference type="OrthoDB" id="7064015at2"/>
<reference evidence="7 8" key="1">
    <citation type="submission" date="2018-05" db="EMBL/GenBank/DDBJ databases">
        <title>Salinimonas sp. HMF8227 Genome sequencing and assembly.</title>
        <authorList>
            <person name="Kang H."/>
            <person name="Kang J."/>
            <person name="Cha I."/>
            <person name="Kim H."/>
            <person name="Joh K."/>
        </authorList>
    </citation>
    <scope>NUCLEOTIDE SEQUENCE [LARGE SCALE GENOMIC DNA]</scope>
    <source>
        <strain evidence="7 8">HMF8227</strain>
    </source>
</reference>
<evidence type="ECO:0000313" key="7">
    <source>
        <dbReference type="EMBL" id="AWL12036.1"/>
    </source>
</evidence>
<dbReference type="GO" id="GO:0008653">
    <property type="term" value="P:lipopolysaccharide metabolic process"/>
    <property type="evidence" value="ECO:0007669"/>
    <property type="project" value="InterPro"/>
</dbReference>